<evidence type="ECO:0000256" key="7">
    <source>
        <dbReference type="ARBA" id="ARBA00022741"/>
    </source>
</evidence>
<keyword evidence="11" id="KW-0653">Protein transport</keyword>
<proteinExistence type="inferred from homology"/>
<dbReference type="Pfam" id="PF04548">
    <property type="entry name" value="AIG1"/>
    <property type="match status" value="1"/>
</dbReference>
<dbReference type="PANTHER" id="PTHR10903:SF124">
    <property type="entry name" value="50S RIBOSOME-BINDING GTPASE"/>
    <property type="match status" value="1"/>
</dbReference>
<dbReference type="GO" id="GO:0005525">
    <property type="term" value="F:GTP binding"/>
    <property type="evidence" value="ECO:0007669"/>
    <property type="project" value="UniProtKB-KW"/>
</dbReference>
<gene>
    <name evidence="19" type="ORF">Fmac_013478</name>
</gene>
<evidence type="ECO:0000256" key="14">
    <source>
        <dbReference type="ARBA" id="ARBA00023136"/>
    </source>
</evidence>
<name>A0ABD1MU38_9FABA</name>
<evidence type="ECO:0000256" key="3">
    <source>
        <dbReference type="ARBA" id="ARBA00022528"/>
    </source>
</evidence>
<feature type="compositionally biased region" description="Acidic residues" evidence="17">
    <location>
        <begin position="80"/>
        <end position="97"/>
    </location>
</feature>
<keyword evidence="6" id="KW-0479">Metal-binding</keyword>
<keyword evidence="5" id="KW-0812">Transmembrane</keyword>
<evidence type="ECO:0000256" key="15">
    <source>
        <dbReference type="ARBA" id="ARBA00023766"/>
    </source>
</evidence>
<evidence type="ECO:0000259" key="18">
    <source>
        <dbReference type="PROSITE" id="PS51720"/>
    </source>
</evidence>
<comment type="similarity">
    <text evidence="16">Belongs to the TRAFAC class TrmE-Era-EngA-EngB-Septin-like GTPase superfamily. AIG1/Toc34/Toc159-like paraseptin GTPase family. TOC159 subfamily.</text>
</comment>
<evidence type="ECO:0000256" key="5">
    <source>
        <dbReference type="ARBA" id="ARBA00022692"/>
    </source>
</evidence>
<comment type="subcellular location">
    <subcellularLocation>
        <location evidence="15">Plastid</location>
        <location evidence="15">Chloroplast outer membrane</location>
        <topology evidence="15">Single-pass membrane protein</topology>
    </subcellularLocation>
</comment>
<dbReference type="FunFam" id="3.40.50.300:FF:000413">
    <property type="entry name" value="Translocase of chloroplast 120, chloroplastic"/>
    <property type="match status" value="1"/>
</dbReference>
<dbReference type="GO" id="GO:0046872">
    <property type="term" value="F:metal ion binding"/>
    <property type="evidence" value="ECO:0007669"/>
    <property type="project" value="UniProtKB-KW"/>
</dbReference>
<keyword evidence="7" id="KW-0547">Nucleotide-binding</keyword>
<comment type="cofactor">
    <cofactor evidence="1">
        <name>Mg(2+)</name>
        <dbReference type="ChEBI" id="CHEBI:18420"/>
    </cofactor>
</comment>
<feature type="domain" description="AIG1-type G" evidence="18">
    <location>
        <begin position="604"/>
        <end position="836"/>
    </location>
</feature>
<evidence type="ECO:0000256" key="9">
    <source>
        <dbReference type="ARBA" id="ARBA00022805"/>
    </source>
</evidence>
<dbReference type="InterPro" id="IPR006703">
    <property type="entry name" value="G_AIG1"/>
</dbReference>
<keyword evidence="2" id="KW-0813">Transport</keyword>
<dbReference type="InterPro" id="IPR027417">
    <property type="entry name" value="P-loop_NTPase"/>
</dbReference>
<accession>A0ABD1MU38</accession>
<keyword evidence="10" id="KW-0460">Magnesium</keyword>
<evidence type="ECO:0000256" key="2">
    <source>
        <dbReference type="ARBA" id="ARBA00022448"/>
    </source>
</evidence>
<reference evidence="19 20" key="1">
    <citation type="submission" date="2024-08" db="EMBL/GenBank/DDBJ databases">
        <title>Insights into the chromosomal genome structure of Flemingia macrophylla.</title>
        <authorList>
            <person name="Ding Y."/>
            <person name="Zhao Y."/>
            <person name="Bi W."/>
            <person name="Wu M."/>
            <person name="Zhao G."/>
            <person name="Gong Y."/>
            <person name="Li W."/>
            <person name="Zhang P."/>
        </authorList>
    </citation>
    <scope>NUCLEOTIDE SEQUENCE [LARGE SCALE GENOMIC DNA]</scope>
    <source>
        <strain evidence="19">DYQJB</strain>
        <tissue evidence="19">Leaf</tissue>
    </source>
</reference>
<evidence type="ECO:0000256" key="6">
    <source>
        <dbReference type="ARBA" id="ARBA00022723"/>
    </source>
</evidence>
<evidence type="ECO:0000313" key="19">
    <source>
        <dbReference type="EMBL" id="KAL2339032.1"/>
    </source>
</evidence>
<dbReference type="Gene3D" id="3.40.50.300">
    <property type="entry name" value="P-loop containing nucleotide triphosphate hydrolases"/>
    <property type="match status" value="1"/>
</dbReference>
<keyword evidence="3" id="KW-0150">Chloroplast</keyword>
<dbReference type="GO" id="GO:0016787">
    <property type="term" value="F:hydrolase activity"/>
    <property type="evidence" value="ECO:0007669"/>
    <property type="project" value="UniProtKB-KW"/>
</dbReference>
<dbReference type="SUPFAM" id="SSF52540">
    <property type="entry name" value="P-loop containing nucleoside triphosphate hydrolases"/>
    <property type="match status" value="1"/>
</dbReference>
<feature type="compositionally biased region" description="Polar residues" evidence="17">
    <location>
        <begin position="31"/>
        <end position="41"/>
    </location>
</feature>
<dbReference type="PROSITE" id="PS51720">
    <property type="entry name" value="G_AIG1"/>
    <property type="match status" value="1"/>
</dbReference>
<evidence type="ECO:0000256" key="8">
    <source>
        <dbReference type="ARBA" id="ARBA00022801"/>
    </source>
</evidence>
<keyword evidence="8" id="KW-0378">Hydrolase</keyword>
<dbReference type="PANTHER" id="PTHR10903">
    <property type="entry name" value="GTPASE, IMAP FAMILY MEMBER-RELATED"/>
    <property type="match status" value="1"/>
</dbReference>
<dbReference type="AlphaFoldDB" id="A0ABD1MU38"/>
<dbReference type="InterPro" id="IPR045058">
    <property type="entry name" value="GIMA/IAN/Toc"/>
</dbReference>
<dbReference type="GO" id="GO:0015031">
    <property type="term" value="P:protein transport"/>
    <property type="evidence" value="ECO:0007669"/>
    <property type="project" value="UniProtKB-KW"/>
</dbReference>
<comment type="caution">
    <text evidence="19">The sequence shown here is derived from an EMBL/GenBank/DDBJ whole genome shotgun (WGS) entry which is preliminary data.</text>
</comment>
<dbReference type="GO" id="GO:0009707">
    <property type="term" value="C:chloroplast outer membrane"/>
    <property type="evidence" value="ECO:0007669"/>
    <property type="project" value="UniProtKB-SubCell"/>
</dbReference>
<feature type="region of interest" description="Disordered" evidence="17">
    <location>
        <begin position="77"/>
        <end position="104"/>
    </location>
</feature>
<evidence type="ECO:0000256" key="16">
    <source>
        <dbReference type="ARBA" id="ARBA00023775"/>
    </source>
</evidence>
<keyword evidence="4" id="KW-0934">Plastid</keyword>
<protein>
    <recommendedName>
        <fullName evidence="18">AIG1-type G domain-containing protein</fullName>
    </recommendedName>
</protein>
<evidence type="ECO:0000256" key="10">
    <source>
        <dbReference type="ARBA" id="ARBA00022842"/>
    </source>
</evidence>
<keyword evidence="20" id="KW-1185">Reference proteome</keyword>
<evidence type="ECO:0000256" key="17">
    <source>
        <dbReference type="SAM" id="MobiDB-lite"/>
    </source>
</evidence>
<dbReference type="Proteomes" id="UP001603857">
    <property type="component" value="Unassembled WGS sequence"/>
</dbReference>
<organism evidence="19 20">
    <name type="scientific">Flemingia macrophylla</name>
    <dbReference type="NCBI Taxonomy" id="520843"/>
    <lineage>
        <taxon>Eukaryota</taxon>
        <taxon>Viridiplantae</taxon>
        <taxon>Streptophyta</taxon>
        <taxon>Embryophyta</taxon>
        <taxon>Tracheophyta</taxon>
        <taxon>Spermatophyta</taxon>
        <taxon>Magnoliopsida</taxon>
        <taxon>eudicotyledons</taxon>
        <taxon>Gunneridae</taxon>
        <taxon>Pentapetalae</taxon>
        <taxon>rosids</taxon>
        <taxon>fabids</taxon>
        <taxon>Fabales</taxon>
        <taxon>Fabaceae</taxon>
        <taxon>Papilionoideae</taxon>
        <taxon>50 kb inversion clade</taxon>
        <taxon>NPAAA clade</taxon>
        <taxon>indigoferoid/millettioid clade</taxon>
        <taxon>Phaseoleae</taxon>
        <taxon>Flemingia</taxon>
    </lineage>
</organism>
<evidence type="ECO:0000256" key="11">
    <source>
        <dbReference type="ARBA" id="ARBA00022927"/>
    </source>
</evidence>
<evidence type="ECO:0000313" key="20">
    <source>
        <dbReference type="Proteomes" id="UP001603857"/>
    </source>
</evidence>
<sequence length="878" mass="96828">MASDSFVAVPQIRAPLTLEVDDSEFDVSSDATLSQSDCYTSQDEEEEREGSFEVGECAPLSPMHAAPLRVTPFAQLSTFNDDDDDADETEEEEEEGGGGEGEMLTVARVPRSFVDAPRITMVDAEEESHDDTSIFMRSLPDSQSLLAHNFAFFSDSDEELDVDEHGLDQDQLIGVRVACNEYSSATDSDFMSQHPQDQRFGMGRLILNELENVKLIEGDSDTMMQGKLVEGTSIMARYTGLLESSVEDCSNCITQEQDVSFNDIQVHCVTSEPVSEACAENVEYGRATQPPEADRSLGGVSDQESEYDNLVSISRSLVNSNAELHVSSAGFESNGDVYENNKIHCVESSELLDPTLLEECYVEKDLSKTILGVSLRDELFSDYHLHENVETLNLGYTAKEEATVKLNSASQESEEEGSASEGDVEGLMSVALEQFREQISALSILLGSKGSGKDSQEKLVIRSSHGTMNLSRDVAKSQFIYAESDAELDGGSATVISADKSSDSVIFLKDPDSFSSSPYNDFHVGFQGKITEKEKEKIQNMLAISVKFLRLVQRVNLSLEDSLVSKVLCRLVADIERRLNQEFVIKSAKAASKKLEENCQDDLDFSLNIIVLGKSGVGKSATINSIFGDMKVVTNAFEPATTSVEEVSGTIAGIKIRILDTPGLKSHMKEQAFNRKILSSVKRYMKKFPPDIILYVDRVDAQTRDLNDLPIVKSITRSLSPSIWQRAILTLTHAASVPLDGPLGSPLSYEVFIAQKSYLVQQSIAQAVRDLCQLSPNFMCPVALVENHPLCGKNKSGDSVLPNGLRWRCQLLALCSSLKIIFEVFSLSEPQTLFDRWKHFFFQDHSQPLCHVFSSLLQSPAHLKFSANWNSHGCSLDK</sequence>
<dbReference type="EMBL" id="JBGMDY010000004">
    <property type="protein sequence ID" value="KAL2339032.1"/>
    <property type="molecule type" value="Genomic_DNA"/>
</dbReference>
<evidence type="ECO:0000256" key="12">
    <source>
        <dbReference type="ARBA" id="ARBA00022989"/>
    </source>
</evidence>
<evidence type="ECO:0000256" key="4">
    <source>
        <dbReference type="ARBA" id="ARBA00022640"/>
    </source>
</evidence>
<keyword evidence="12" id="KW-1133">Transmembrane helix</keyword>
<evidence type="ECO:0000256" key="13">
    <source>
        <dbReference type="ARBA" id="ARBA00023134"/>
    </source>
</evidence>
<keyword evidence="14" id="KW-0472">Membrane</keyword>
<evidence type="ECO:0000256" key="1">
    <source>
        <dbReference type="ARBA" id="ARBA00001946"/>
    </source>
</evidence>
<feature type="region of interest" description="Disordered" evidence="17">
    <location>
        <begin position="21"/>
        <end position="53"/>
    </location>
</feature>
<keyword evidence="9" id="KW-1002">Plastid outer membrane</keyword>
<keyword evidence="13" id="KW-0342">GTP-binding</keyword>